<name>A0A329RES9_9STRA</name>
<dbReference type="OrthoDB" id="10411230at2759"/>
<evidence type="ECO:0000313" key="4">
    <source>
        <dbReference type="EMBL" id="KAG2967025.1"/>
    </source>
</evidence>
<sequence length="167" mass="19362">MSTLSTTWITRLRLWWRRPSRKLTQSQRKRQRVKRALEKRQRAGREAEQQRVDEEERQRERQRHVDKAEHRLEARQCRQRSGAAQCDGDPARVRLVQSQPVREGAGTGDDAAEEHVEDEDEMATELMEVDGVTKNVKLDSGARCTVTGTNWTNYGELVSYTAPVDYP</sequence>
<dbReference type="EMBL" id="RCMV01001003">
    <property type="protein sequence ID" value="KAG3211062.1"/>
    <property type="molecule type" value="Genomic_DNA"/>
</dbReference>
<dbReference type="Proteomes" id="UP000736787">
    <property type="component" value="Unassembled WGS sequence"/>
</dbReference>
<evidence type="ECO:0000256" key="1">
    <source>
        <dbReference type="SAM" id="MobiDB-lite"/>
    </source>
</evidence>
<organism evidence="6 7">
    <name type="scientific">Phytophthora cactorum</name>
    <dbReference type="NCBI Taxonomy" id="29920"/>
    <lineage>
        <taxon>Eukaryota</taxon>
        <taxon>Sar</taxon>
        <taxon>Stramenopiles</taxon>
        <taxon>Oomycota</taxon>
        <taxon>Peronosporomycetes</taxon>
        <taxon>Peronosporales</taxon>
        <taxon>Peronosporaceae</taxon>
        <taxon>Phytophthora</taxon>
    </lineage>
</organism>
<dbReference type="Proteomes" id="UP000697107">
    <property type="component" value="Unassembled WGS sequence"/>
</dbReference>
<dbReference type="EMBL" id="RCMG01000844">
    <property type="protein sequence ID" value="KAG2845120.1"/>
    <property type="molecule type" value="Genomic_DNA"/>
</dbReference>
<dbReference type="EMBL" id="RCMK01000628">
    <property type="protein sequence ID" value="KAG2918477.1"/>
    <property type="molecule type" value="Genomic_DNA"/>
</dbReference>
<dbReference type="VEuPathDB" id="FungiDB:PC110_g21252"/>
<evidence type="ECO:0000313" key="3">
    <source>
        <dbReference type="EMBL" id="KAG2918477.1"/>
    </source>
</evidence>
<feature type="region of interest" description="Disordered" evidence="1">
    <location>
        <begin position="24"/>
        <end position="114"/>
    </location>
</feature>
<dbReference type="Proteomes" id="UP000735874">
    <property type="component" value="Unassembled WGS sequence"/>
</dbReference>
<proteinExistence type="predicted"/>
<accession>A0A329RES9</accession>
<evidence type="ECO:0000313" key="2">
    <source>
        <dbReference type="EMBL" id="KAG2845120.1"/>
    </source>
</evidence>
<dbReference type="EMBL" id="MJFZ01001357">
    <property type="protein sequence ID" value="RAW22306.1"/>
    <property type="molecule type" value="Genomic_DNA"/>
</dbReference>
<evidence type="ECO:0000313" key="6">
    <source>
        <dbReference type="EMBL" id="RAW22306.1"/>
    </source>
</evidence>
<reference evidence="5" key="2">
    <citation type="submission" date="2018-05" db="EMBL/GenBank/DDBJ databases">
        <title>Effector identification in a new, highly contiguous assembly of the strawberry crown rot pathogen Phytophthora cactorum.</title>
        <authorList>
            <person name="Armitage A.D."/>
            <person name="Nellist C.F."/>
            <person name="Bates H."/>
            <person name="Vickerstaff R.J."/>
            <person name="Harrison R.J."/>
        </authorList>
    </citation>
    <scope>NUCLEOTIDE SEQUENCE</scope>
    <source>
        <strain evidence="2">15-7</strain>
        <strain evidence="3">4040</strain>
        <strain evidence="4">P415</strain>
        <strain evidence="5">P421</strain>
    </source>
</reference>
<dbReference type="EMBL" id="RCML01000965">
    <property type="protein sequence ID" value="KAG2967025.1"/>
    <property type="molecule type" value="Genomic_DNA"/>
</dbReference>
<dbReference type="Proteomes" id="UP000251314">
    <property type="component" value="Unassembled WGS sequence"/>
</dbReference>
<gene>
    <name evidence="6" type="ORF">PC110_g21252</name>
    <name evidence="2" type="ORF">PC113_g18258</name>
    <name evidence="3" type="ORF">PC117_g17074</name>
    <name evidence="4" type="ORF">PC118_g18831</name>
    <name evidence="5" type="ORF">PC129_g17951</name>
</gene>
<comment type="caution">
    <text evidence="6">The sequence shown here is derived from an EMBL/GenBank/DDBJ whole genome shotgun (WGS) entry which is preliminary data.</text>
</comment>
<feature type="compositionally biased region" description="Basic residues" evidence="1">
    <location>
        <begin position="24"/>
        <end position="34"/>
    </location>
</feature>
<feature type="compositionally biased region" description="Basic and acidic residues" evidence="1">
    <location>
        <begin position="35"/>
        <end position="76"/>
    </location>
</feature>
<keyword evidence="7" id="KW-1185">Reference proteome</keyword>
<evidence type="ECO:0000313" key="5">
    <source>
        <dbReference type="EMBL" id="KAG3211062.1"/>
    </source>
</evidence>
<reference evidence="6 7" key="1">
    <citation type="submission" date="2018-01" db="EMBL/GenBank/DDBJ databases">
        <title>Draft genome of the strawberry crown rot pathogen Phytophthora cactorum.</title>
        <authorList>
            <person name="Armitage A.D."/>
            <person name="Lysoe E."/>
            <person name="Nellist C.F."/>
            <person name="Harrison R.J."/>
            <person name="Brurberg M.B."/>
        </authorList>
    </citation>
    <scope>NUCLEOTIDE SEQUENCE [LARGE SCALE GENOMIC DNA]</scope>
    <source>
        <strain evidence="6 7">10300</strain>
    </source>
</reference>
<dbReference type="AlphaFoldDB" id="A0A329RES9"/>
<dbReference type="Proteomes" id="UP000760860">
    <property type="component" value="Unassembled WGS sequence"/>
</dbReference>
<evidence type="ECO:0000313" key="7">
    <source>
        <dbReference type="Proteomes" id="UP000251314"/>
    </source>
</evidence>
<protein>
    <submittedName>
        <fullName evidence="6">Uncharacterized protein</fullName>
    </submittedName>
</protein>